<dbReference type="PANTHER" id="PTHR30472">
    <property type="entry name" value="FERRIC ENTEROBACTIN TRANSPORT SYSTEM PERMEASE PROTEIN"/>
    <property type="match status" value="1"/>
</dbReference>
<evidence type="ECO:0000313" key="10">
    <source>
        <dbReference type="EMBL" id="GAA0492687.1"/>
    </source>
</evidence>
<dbReference type="Gene3D" id="1.10.3470.10">
    <property type="entry name" value="ABC transporter involved in vitamin B12 uptake, BtuC"/>
    <property type="match status" value="1"/>
</dbReference>
<evidence type="ECO:0000256" key="5">
    <source>
        <dbReference type="ARBA" id="ARBA00022692"/>
    </source>
</evidence>
<evidence type="ECO:0000256" key="6">
    <source>
        <dbReference type="ARBA" id="ARBA00022989"/>
    </source>
</evidence>
<feature type="transmembrane region" description="Helical" evidence="9">
    <location>
        <begin position="173"/>
        <end position="190"/>
    </location>
</feature>
<keyword evidence="11" id="KW-1185">Reference proteome</keyword>
<keyword evidence="5 9" id="KW-0812">Transmembrane</keyword>
<dbReference type="EMBL" id="BAAAHB010000129">
    <property type="protein sequence ID" value="GAA0492687.1"/>
    <property type="molecule type" value="Genomic_DNA"/>
</dbReference>
<dbReference type="RefSeq" id="WP_344097144.1">
    <property type="nucleotide sequence ID" value="NZ_BAAAHB010000129.1"/>
</dbReference>
<feature type="transmembrane region" description="Helical" evidence="9">
    <location>
        <begin position="122"/>
        <end position="140"/>
    </location>
</feature>
<dbReference type="InterPro" id="IPR037294">
    <property type="entry name" value="ABC_BtuC-like"/>
</dbReference>
<keyword evidence="7 9" id="KW-0472">Membrane</keyword>
<reference evidence="10 11" key="1">
    <citation type="journal article" date="2019" name="Int. J. Syst. Evol. Microbiol.">
        <title>The Global Catalogue of Microorganisms (GCM) 10K type strain sequencing project: providing services to taxonomists for standard genome sequencing and annotation.</title>
        <authorList>
            <consortium name="The Broad Institute Genomics Platform"/>
            <consortium name="The Broad Institute Genome Sequencing Center for Infectious Disease"/>
            <person name="Wu L."/>
            <person name="Ma J."/>
        </authorList>
    </citation>
    <scope>NUCLEOTIDE SEQUENCE [LARGE SCALE GENOMIC DNA]</scope>
    <source>
        <strain evidence="10 11">JCM 10649</strain>
    </source>
</reference>
<comment type="caution">
    <text evidence="10">The sequence shown here is derived from an EMBL/GenBank/DDBJ whole genome shotgun (WGS) entry which is preliminary data.</text>
</comment>
<evidence type="ECO:0000256" key="4">
    <source>
        <dbReference type="ARBA" id="ARBA00022475"/>
    </source>
</evidence>
<proteinExistence type="inferred from homology"/>
<evidence type="ECO:0000256" key="1">
    <source>
        <dbReference type="ARBA" id="ARBA00004651"/>
    </source>
</evidence>
<feature type="region of interest" description="Disordered" evidence="8">
    <location>
        <begin position="1"/>
        <end position="20"/>
    </location>
</feature>
<feature type="transmembrane region" description="Helical" evidence="9">
    <location>
        <begin position="146"/>
        <end position="166"/>
    </location>
</feature>
<dbReference type="Pfam" id="PF01032">
    <property type="entry name" value="FecCD"/>
    <property type="match status" value="1"/>
</dbReference>
<feature type="transmembrane region" description="Helical" evidence="9">
    <location>
        <begin position="221"/>
        <end position="238"/>
    </location>
</feature>
<keyword evidence="6 9" id="KW-1133">Transmembrane helix</keyword>
<comment type="similarity">
    <text evidence="2">Belongs to the binding-protein-dependent transport system permease family. FecCD subfamily.</text>
</comment>
<dbReference type="Proteomes" id="UP001499895">
    <property type="component" value="Unassembled WGS sequence"/>
</dbReference>
<protein>
    <submittedName>
        <fullName evidence="10">Iron chelate uptake ABC transporter family permease subunit</fullName>
    </submittedName>
</protein>
<feature type="transmembrane region" description="Helical" evidence="9">
    <location>
        <begin position="35"/>
        <end position="56"/>
    </location>
</feature>
<dbReference type="CDD" id="cd06550">
    <property type="entry name" value="TM_ABC_iron-siderophores_like"/>
    <property type="match status" value="1"/>
</dbReference>
<organism evidence="10 11">
    <name type="scientific">Streptomyces stramineus</name>
    <dbReference type="NCBI Taxonomy" id="173861"/>
    <lineage>
        <taxon>Bacteria</taxon>
        <taxon>Bacillati</taxon>
        <taxon>Actinomycetota</taxon>
        <taxon>Actinomycetes</taxon>
        <taxon>Kitasatosporales</taxon>
        <taxon>Streptomycetaceae</taxon>
        <taxon>Streptomyces</taxon>
    </lineage>
</organism>
<evidence type="ECO:0000256" key="7">
    <source>
        <dbReference type="ARBA" id="ARBA00023136"/>
    </source>
</evidence>
<evidence type="ECO:0000256" key="2">
    <source>
        <dbReference type="ARBA" id="ARBA00007935"/>
    </source>
</evidence>
<comment type="subcellular location">
    <subcellularLocation>
        <location evidence="1">Cell membrane</location>
        <topology evidence="1">Multi-pass membrane protein</topology>
    </subcellularLocation>
</comment>
<gene>
    <name evidence="10" type="ORF">GCM10009544_61520</name>
</gene>
<evidence type="ECO:0000256" key="9">
    <source>
        <dbReference type="SAM" id="Phobius"/>
    </source>
</evidence>
<evidence type="ECO:0000313" key="11">
    <source>
        <dbReference type="Proteomes" id="UP001499895"/>
    </source>
</evidence>
<feature type="transmembrane region" description="Helical" evidence="9">
    <location>
        <begin position="334"/>
        <end position="353"/>
    </location>
</feature>
<dbReference type="SUPFAM" id="SSF81345">
    <property type="entry name" value="ABC transporter involved in vitamin B12 uptake, BtuC"/>
    <property type="match status" value="1"/>
</dbReference>
<sequence length="361" mass="36730">MTAPSTGTTPAPAPSGHAAARTVRTRSGLSLRVDLRAVTVVLLLLAAATAAAVALIGTGDFPLTPAEVLTTLTGGGTPAQEFIVHDLRLPRVLVGLLTGAALGLAGAVFQSVSRNPLGSPDVIGFGQGSAVGALAVIVLFKGDAVAVAGGAVLGGVVTGVVVYLLSWKKGIHGYRLVLVGIGATAVLTAARDYMMTKADIADAARSMAWMVGSLNGRDWNQVWPLLGVCAVLFPLLLGHGRALRMLEMGDDAAYALGVRAERTRLLVMGGAVTLTAVATAAAGPVAFVALASPQLARRLTRATGPNLTAAACMGAALLTTADWASQRLFGADHLPVGALTGMLGGCYLLWLLFTERKAGRI</sequence>
<dbReference type="InterPro" id="IPR000522">
    <property type="entry name" value="ABC_transptr_permease_BtuC"/>
</dbReference>
<name>A0ABN1B8X7_9ACTN</name>
<feature type="transmembrane region" description="Helical" evidence="9">
    <location>
        <begin position="92"/>
        <end position="110"/>
    </location>
</feature>
<feature type="transmembrane region" description="Helical" evidence="9">
    <location>
        <begin position="265"/>
        <end position="291"/>
    </location>
</feature>
<keyword evidence="4" id="KW-1003">Cell membrane</keyword>
<evidence type="ECO:0000256" key="3">
    <source>
        <dbReference type="ARBA" id="ARBA00022448"/>
    </source>
</evidence>
<keyword evidence="3" id="KW-0813">Transport</keyword>
<evidence type="ECO:0000256" key="8">
    <source>
        <dbReference type="SAM" id="MobiDB-lite"/>
    </source>
</evidence>
<accession>A0ABN1B8X7</accession>
<dbReference type="PANTHER" id="PTHR30472:SF24">
    <property type="entry name" value="FERRIC ENTEROBACTIN TRANSPORT SYSTEM PERMEASE PROTEIN FEPG"/>
    <property type="match status" value="1"/>
</dbReference>